<dbReference type="OrthoDB" id="1955275at2"/>
<sequence>MKKKIGNYIMRKNIARLTEINFHDFVHMVQAGLCDEEIAEELGVHKSYIEKLKNEMQKDF</sequence>
<dbReference type="Proteomes" id="UP000324646">
    <property type="component" value="Chromosome"/>
</dbReference>
<accession>A0A5C0SBT5</accession>
<organism evidence="1 2">
    <name type="scientific">Crassaminicella thermophila</name>
    <dbReference type="NCBI Taxonomy" id="2599308"/>
    <lineage>
        <taxon>Bacteria</taxon>
        <taxon>Bacillati</taxon>
        <taxon>Bacillota</taxon>
        <taxon>Clostridia</taxon>
        <taxon>Eubacteriales</taxon>
        <taxon>Clostridiaceae</taxon>
        <taxon>Crassaminicella</taxon>
    </lineage>
</organism>
<dbReference type="AlphaFoldDB" id="A0A5C0SBT5"/>
<reference evidence="1 2" key="1">
    <citation type="submission" date="2019-07" db="EMBL/GenBank/DDBJ databases">
        <title>Complete genome of Crassaminicella thermophila SY095.</title>
        <authorList>
            <person name="Li X."/>
        </authorList>
    </citation>
    <scope>NUCLEOTIDE SEQUENCE [LARGE SCALE GENOMIC DNA]</scope>
    <source>
        <strain evidence="1 2">SY095</strain>
    </source>
</reference>
<dbReference type="RefSeq" id="WP_148809230.1">
    <property type="nucleotide sequence ID" value="NZ_CP042243.1"/>
</dbReference>
<evidence type="ECO:0000313" key="1">
    <source>
        <dbReference type="EMBL" id="QEK12075.1"/>
    </source>
</evidence>
<dbReference type="EMBL" id="CP042243">
    <property type="protein sequence ID" value="QEK12075.1"/>
    <property type="molecule type" value="Genomic_DNA"/>
</dbReference>
<gene>
    <name evidence="1" type="ORF">FQB35_06635</name>
</gene>
<dbReference type="KEGG" id="crs:FQB35_06635"/>
<evidence type="ECO:0000313" key="2">
    <source>
        <dbReference type="Proteomes" id="UP000324646"/>
    </source>
</evidence>
<protein>
    <submittedName>
        <fullName evidence="1">Helix-turn-helix domain-containing protein</fullName>
    </submittedName>
</protein>
<keyword evidence="2" id="KW-1185">Reference proteome</keyword>
<name>A0A5C0SBT5_CRATE</name>
<proteinExistence type="predicted"/>